<dbReference type="GO" id="GO:0003677">
    <property type="term" value="F:DNA binding"/>
    <property type="evidence" value="ECO:0007669"/>
    <property type="project" value="UniProtKB-KW"/>
</dbReference>
<protein>
    <submittedName>
        <fullName evidence="1">DNA-binding FadR family transcriptional regulator</fullName>
    </submittedName>
</protein>
<comment type="caution">
    <text evidence="1">The sequence shown here is derived from an EMBL/GenBank/DDBJ whole genome shotgun (WGS) entry which is preliminary data.</text>
</comment>
<reference evidence="1 2" key="1">
    <citation type="journal article" date="2015" name="Stand. Genomic Sci.">
        <title>Genomic Encyclopedia of Bacterial and Archaeal Type Strains, Phase III: the genomes of soil and plant-associated and newly described type strains.</title>
        <authorList>
            <person name="Whitman W.B."/>
            <person name="Woyke T."/>
            <person name="Klenk H.P."/>
            <person name="Zhou Y."/>
            <person name="Lilburn T.G."/>
            <person name="Beck B.J."/>
            <person name="De Vos P."/>
            <person name="Vandamme P."/>
            <person name="Eisen J.A."/>
            <person name="Garrity G."/>
            <person name="Hugenholtz P."/>
            <person name="Kyrpides N.C."/>
        </authorList>
    </citation>
    <scope>NUCLEOTIDE SEQUENCE [LARGE SCALE GENOMIC DNA]</scope>
    <source>
        <strain evidence="1 2">CGMCC 1.7748</strain>
    </source>
</reference>
<dbReference type="InterPro" id="IPR036388">
    <property type="entry name" value="WH-like_DNA-bd_sf"/>
</dbReference>
<dbReference type="AlphaFoldDB" id="A0A562KMW5"/>
<accession>A0A562KMW5</accession>
<evidence type="ECO:0000313" key="2">
    <source>
        <dbReference type="Proteomes" id="UP000316624"/>
    </source>
</evidence>
<dbReference type="Proteomes" id="UP000316624">
    <property type="component" value="Unassembled WGS sequence"/>
</dbReference>
<proteinExistence type="predicted"/>
<sequence length="258" mass="28536">MQLTGCSQSLVFRAMTDNNLTRLTAHKLRELALSVPEGQFLGTEKDLLARFGISRPTFRQAVQLVEAERIVATVRGLNGGLFSRNPDMEGVVSSAASYLRSRETTLGDVLLAANSAIADAVGIAAECTDAGLREELAHLIGELTARQAGPQPFAAFRDDELRAIDLFCRMCGNPALDLMIRVLFRVGMAAFEEIFEGREKLMQQRRTARLHILSAIHVHDRARALEICRRNGDLSRTRLAPKLLERRMQAMPPAVPED</sequence>
<dbReference type="Gene3D" id="1.10.10.10">
    <property type="entry name" value="Winged helix-like DNA-binding domain superfamily/Winged helix DNA-binding domain"/>
    <property type="match status" value="1"/>
</dbReference>
<organism evidence="1 2">
    <name type="scientific">Sphingobium wenxiniae (strain DSM 21828 / CGMCC 1.7748 / JZ-1)</name>
    <dbReference type="NCBI Taxonomy" id="595605"/>
    <lineage>
        <taxon>Bacteria</taxon>
        <taxon>Pseudomonadati</taxon>
        <taxon>Pseudomonadota</taxon>
        <taxon>Alphaproteobacteria</taxon>
        <taxon>Sphingomonadales</taxon>
        <taxon>Sphingomonadaceae</taxon>
        <taxon>Sphingobium</taxon>
    </lineage>
</organism>
<keyword evidence="1" id="KW-0238">DNA-binding</keyword>
<dbReference type="SUPFAM" id="SSF46785">
    <property type="entry name" value="Winged helix' DNA-binding domain"/>
    <property type="match status" value="1"/>
</dbReference>
<gene>
    <name evidence="1" type="ORF">IQ35_00504</name>
</gene>
<dbReference type="EMBL" id="VLKK01000002">
    <property type="protein sequence ID" value="TWH96573.1"/>
    <property type="molecule type" value="Genomic_DNA"/>
</dbReference>
<evidence type="ECO:0000313" key="1">
    <source>
        <dbReference type="EMBL" id="TWH96573.1"/>
    </source>
</evidence>
<name>A0A562KMW5_SPHWJ</name>
<keyword evidence="2" id="KW-1185">Reference proteome</keyword>
<dbReference type="InterPro" id="IPR036390">
    <property type="entry name" value="WH_DNA-bd_sf"/>
</dbReference>